<evidence type="ECO:0000313" key="1">
    <source>
        <dbReference type="EMBL" id="CAI9777460.1"/>
    </source>
</evidence>
<proteinExistence type="predicted"/>
<gene>
    <name evidence="1" type="ORF">FPE_LOCUS24890</name>
</gene>
<dbReference type="InterPro" id="IPR044819">
    <property type="entry name" value="OBL-like"/>
</dbReference>
<evidence type="ECO:0000313" key="2">
    <source>
        <dbReference type="Proteomes" id="UP000834106"/>
    </source>
</evidence>
<protein>
    <submittedName>
        <fullName evidence="1">Uncharacterized protein</fullName>
    </submittedName>
</protein>
<dbReference type="PANTHER" id="PTHR46086:SF3">
    <property type="entry name" value="TRIACYLGLYCEROL LIPASE OBL1"/>
    <property type="match status" value="1"/>
</dbReference>
<dbReference type="GO" id="GO:0004806">
    <property type="term" value="F:triacylglycerol lipase activity"/>
    <property type="evidence" value="ECO:0007669"/>
    <property type="project" value="InterPro"/>
</dbReference>
<keyword evidence="2" id="KW-1185">Reference proteome</keyword>
<reference evidence="1" key="1">
    <citation type="submission" date="2023-05" db="EMBL/GenBank/DDBJ databases">
        <authorList>
            <person name="Huff M."/>
        </authorList>
    </citation>
    <scope>NUCLEOTIDE SEQUENCE</scope>
</reference>
<name>A0AAD2E7E7_9LAMI</name>
<dbReference type="Proteomes" id="UP000834106">
    <property type="component" value="Chromosome 15"/>
</dbReference>
<accession>A0AAD2E7E7</accession>
<dbReference type="EMBL" id="OU503050">
    <property type="protein sequence ID" value="CAI9777460.1"/>
    <property type="molecule type" value="Genomic_DNA"/>
</dbReference>
<dbReference type="PANTHER" id="PTHR46086">
    <property type="entry name" value="ALPHA/BETA-HYDROLASES SUPERFAMILY PROTEIN"/>
    <property type="match status" value="1"/>
</dbReference>
<sequence>MVARKIGGDLYIWLVYSFDLVPRLPYNDSTFMFKHFGTCVYYNSFYQGKIVAEEPDKNYFSLRWLIPKIINALWELIRSFIIPYIGGADYEEGGFLRLLRVIGLLTARLPAHCPQDYVNATRLGPLDVYLN</sequence>
<dbReference type="AlphaFoldDB" id="A0AAD2E7E7"/>
<organism evidence="1 2">
    <name type="scientific">Fraxinus pennsylvanica</name>
    <dbReference type="NCBI Taxonomy" id="56036"/>
    <lineage>
        <taxon>Eukaryota</taxon>
        <taxon>Viridiplantae</taxon>
        <taxon>Streptophyta</taxon>
        <taxon>Embryophyta</taxon>
        <taxon>Tracheophyta</taxon>
        <taxon>Spermatophyta</taxon>
        <taxon>Magnoliopsida</taxon>
        <taxon>eudicotyledons</taxon>
        <taxon>Gunneridae</taxon>
        <taxon>Pentapetalae</taxon>
        <taxon>asterids</taxon>
        <taxon>lamiids</taxon>
        <taxon>Lamiales</taxon>
        <taxon>Oleaceae</taxon>
        <taxon>Oleeae</taxon>
        <taxon>Fraxinus</taxon>
    </lineage>
</organism>
<dbReference type="GO" id="GO:0006629">
    <property type="term" value="P:lipid metabolic process"/>
    <property type="evidence" value="ECO:0007669"/>
    <property type="project" value="InterPro"/>
</dbReference>